<feature type="domain" description="E3 UFM1-protein ligase 1-like" evidence="2">
    <location>
        <begin position="1"/>
        <end position="46"/>
    </location>
</feature>
<evidence type="ECO:0000313" key="4">
    <source>
        <dbReference type="EMBL" id="TXG69793.1"/>
    </source>
</evidence>
<organism evidence="4 5">
    <name type="scientific">Acer yangbiense</name>
    <dbReference type="NCBI Taxonomy" id="1000413"/>
    <lineage>
        <taxon>Eukaryota</taxon>
        <taxon>Viridiplantae</taxon>
        <taxon>Streptophyta</taxon>
        <taxon>Embryophyta</taxon>
        <taxon>Tracheophyta</taxon>
        <taxon>Spermatophyta</taxon>
        <taxon>Magnoliopsida</taxon>
        <taxon>eudicotyledons</taxon>
        <taxon>Gunneridae</taxon>
        <taxon>Pentapetalae</taxon>
        <taxon>rosids</taxon>
        <taxon>malvids</taxon>
        <taxon>Sapindales</taxon>
        <taxon>Sapindaceae</taxon>
        <taxon>Hippocastanoideae</taxon>
        <taxon>Acereae</taxon>
        <taxon>Acer</taxon>
    </lineage>
</organism>
<evidence type="ECO:0008006" key="6">
    <source>
        <dbReference type="Google" id="ProtNLM"/>
    </source>
</evidence>
<accession>A0A5C7IKI0</accession>
<proteinExistence type="predicted"/>
<protein>
    <recommendedName>
        <fullName evidence="6">BTB domain-containing protein</fullName>
    </recommendedName>
</protein>
<sequence>MAKSIPGLLSKKALAVVEALEGKQVETFMTALRDMSEESALHLKKLDKKSERTLLHSYRKDLTYQVSAETEPISLLSKVVSLLYMQDKLHDSVYKILTDYRTATVALLALMSAATGDVSYAHQGFQMMSLLKLESGPSISTRCGEFTGEAEKKIVLQLHDMPGGVEAFLLIAKFCYGVKIDLTVLNVVSIRCAAEYLQMSEEYGEGNLTILTENFLNEVFGNWTDSIRALEAREEVLPYAEELHIVSRCINSLAMKACADPSLFSWPMPGHSDVQSPGGTVLWNGISVTAKSQSLIEDLSFL</sequence>
<evidence type="ECO:0000259" key="3">
    <source>
        <dbReference type="Pfam" id="PF25041"/>
    </source>
</evidence>
<evidence type="ECO:0000259" key="2">
    <source>
        <dbReference type="Pfam" id="PF23659"/>
    </source>
</evidence>
<dbReference type="UniPathway" id="UPA00143"/>
<dbReference type="InterPro" id="IPR056761">
    <property type="entry name" value="Ufl1-like_C"/>
</dbReference>
<dbReference type="Proteomes" id="UP000323000">
    <property type="component" value="Chromosome 2"/>
</dbReference>
<evidence type="ECO:0000313" key="5">
    <source>
        <dbReference type="Proteomes" id="UP000323000"/>
    </source>
</evidence>
<dbReference type="InterPro" id="IPR011333">
    <property type="entry name" value="SKP1/BTB/POZ_sf"/>
</dbReference>
<dbReference type="Pfam" id="PF25041">
    <property type="entry name" value="UFL1_C"/>
    <property type="match status" value="1"/>
</dbReference>
<name>A0A5C7IKI0_9ROSI</name>
<comment type="pathway">
    <text evidence="1">Protein modification; protein ubiquitination.</text>
</comment>
<dbReference type="Pfam" id="PF23659">
    <property type="entry name" value="UFL1"/>
    <property type="match status" value="1"/>
</dbReference>
<dbReference type="SUPFAM" id="SSF54695">
    <property type="entry name" value="POZ domain"/>
    <property type="match status" value="1"/>
</dbReference>
<keyword evidence="5" id="KW-1185">Reference proteome</keyword>
<dbReference type="InterPro" id="IPR043454">
    <property type="entry name" value="NPH3/RPT2-like"/>
</dbReference>
<dbReference type="OrthoDB" id="1746010at2759"/>
<dbReference type="EMBL" id="VAHF01000002">
    <property type="protein sequence ID" value="TXG69793.1"/>
    <property type="molecule type" value="Genomic_DNA"/>
</dbReference>
<reference evidence="5" key="1">
    <citation type="journal article" date="2019" name="Gigascience">
        <title>De novo genome assembly of the endangered Acer yangbiense, a plant species with extremely small populations endemic to Yunnan Province, China.</title>
        <authorList>
            <person name="Yang J."/>
            <person name="Wariss H.M."/>
            <person name="Tao L."/>
            <person name="Zhang R."/>
            <person name="Yun Q."/>
            <person name="Hollingsworth P."/>
            <person name="Dao Z."/>
            <person name="Luo G."/>
            <person name="Guo H."/>
            <person name="Ma Y."/>
            <person name="Sun W."/>
        </authorList>
    </citation>
    <scope>NUCLEOTIDE SEQUENCE [LARGE SCALE GENOMIC DNA]</scope>
    <source>
        <strain evidence="5">cv. Malutang</strain>
    </source>
</reference>
<comment type="caution">
    <text evidence="4">The sequence shown here is derived from an EMBL/GenBank/DDBJ whole genome shotgun (WGS) entry which is preliminary data.</text>
</comment>
<feature type="domain" description="E3 UFM1-protein ligase-like C-terminal" evidence="3">
    <location>
        <begin position="51"/>
        <end position="86"/>
    </location>
</feature>
<dbReference type="PANTHER" id="PTHR32370">
    <property type="entry name" value="OS12G0117600 PROTEIN"/>
    <property type="match status" value="1"/>
</dbReference>
<gene>
    <name evidence="4" type="ORF">EZV62_004728</name>
</gene>
<dbReference type="AlphaFoldDB" id="A0A5C7IKI0"/>
<evidence type="ECO:0000256" key="1">
    <source>
        <dbReference type="ARBA" id="ARBA00004906"/>
    </source>
</evidence>
<dbReference type="GO" id="GO:0016567">
    <property type="term" value="P:protein ubiquitination"/>
    <property type="evidence" value="ECO:0007669"/>
    <property type="project" value="UniProtKB-UniPathway"/>
</dbReference>
<dbReference type="InterPro" id="IPR056580">
    <property type="entry name" value="Ufl1_dom"/>
</dbReference>